<dbReference type="Pfam" id="PF05593">
    <property type="entry name" value="RHS_repeat"/>
    <property type="match status" value="5"/>
</dbReference>
<dbReference type="InterPro" id="IPR050708">
    <property type="entry name" value="T6SS_VgrG/RHS"/>
</dbReference>
<protein>
    <submittedName>
        <fullName evidence="5">RHS repeat-associated core domain protein</fullName>
    </submittedName>
</protein>
<accession>F0Q824</accession>
<evidence type="ECO:0000259" key="4">
    <source>
        <dbReference type="Pfam" id="PF20148"/>
    </source>
</evidence>
<dbReference type="InterPro" id="IPR006530">
    <property type="entry name" value="YD"/>
</dbReference>
<dbReference type="InterPro" id="IPR001826">
    <property type="entry name" value="RHS"/>
</dbReference>
<dbReference type="NCBIfam" id="TIGR03696">
    <property type="entry name" value="Rhs_assc_core"/>
    <property type="match status" value="1"/>
</dbReference>
<feature type="domain" description="RHS protein conserved region" evidence="3">
    <location>
        <begin position="1341"/>
        <end position="1377"/>
    </location>
</feature>
<dbReference type="InterPro" id="IPR022385">
    <property type="entry name" value="Rhs_assc_core"/>
</dbReference>
<keyword evidence="6" id="KW-1185">Reference proteome</keyword>
<evidence type="ECO:0000313" key="5">
    <source>
        <dbReference type="EMBL" id="ADX45822.1"/>
    </source>
</evidence>
<feature type="transmembrane region" description="Helical" evidence="2">
    <location>
        <begin position="27"/>
        <end position="52"/>
    </location>
</feature>
<dbReference type="PANTHER" id="PTHR32305:SF15">
    <property type="entry name" value="PROTEIN RHSA-RELATED"/>
    <property type="match status" value="1"/>
</dbReference>
<feature type="region of interest" description="Disordered" evidence="1">
    <location>
        <begin position="1480"/>
        <end position="1584"/>
    </location>
</feature>
<evidence type="ECO:0000256" key="2">
    <source>
        <dbReference type="SAM" id="Phobius"/>
    </source>
</evidence>
<dbReference type="InterPro" id="IPR045351">
    <property type="entry name" value="DUF6531"/>
</dbReference>
<dbReference type="CDD" id="cd14742">
    <property type="entry name" value="PAAR_RHS"/>
    <property type="match status" value="1"/>
</dbReference>
<proteinExistence type="predicted"/>
<dbReference type="Pfam" id="PF03527">
    <property type="entry name" value="RHS"/>
    <property type="match status" value="1"/>
</dbReference>
<dbReference type="OrthoDB" id="8553452at2"/>
<evidence type="ECO:0000313" key="6">
    <source>
        <dbReference type="Proteomes" id="UP000002482"/>
    </source>
</evidence>
<dbReference type="Gene3D" id="2.60.200.60">
    <property type="match status" value="1"/>
</dbReference>
<keyword evidence="2" id="KW-0472">Membrane</keyword>
<dbReference type="RefSeq" id="WP_013594340.1">
    <property type="nucleotide sequence ID" value="NC_015138.1"/>
</dbReference>
<dbReference type="EMBL" id="CP002521">
    <property type="protein sequence ID" value="ADX45822.1"/>
    <property type="molecule type" value="Genomic_DNA"/>
</dbReference>
<dbReference type="HOGENOM" id="CLU_001218_1_4_4"/>
<organism evidence="5 6">
    <name type="scientific">Paracidovorax avenae (strain ATCC 19860 / DSM 7227 / CCUG 15838 / JCM 20985 / LMG 2117 / NCPPB 1011)</name>
    <name type="common">Acidovorax avenae</name>
    <dbReference type="NCBI Taxonomy" id="643561"/>
    <lineage>
        <taxon>Bacteria</taxon>
        <taxon>Pseudomonadati</taxon>
        <taxon>Pseudomonadota</taxon>
        <taxon>Betaproteobacteria</taxon>
        <taxon>Burkholderiales</taxon>
        <taxon>Comamonadaceae</taxon>
        <taxon>Paracidovorax</taxon>
    </lineage>
</organism>
<dbReference type="GeneID" id="34236270"/>
<dbReference type="Pfam" id="PF05488">
    <property type="entry name" value="PAAR_motif"/>
    <property type="match status" value="1"/>
</dbReference>
<dbReference type="KEGG" id="aaa:Acav_1907"/>
<reference evidence="5" key="1">
    <citation type="submission" date="2011-02" db="EMBL/GenBank/DDBJ databases">
        <title>Complete sequence of Acidovorax avenae subsp. avenae ATCC 19860.</title>
        <authorList>
            <consortium name="US DOE Joint Genome Institute"/>
            <person name="Lucas S."/>
            <person name="Copeland A."/>
            <person name="Lapidus A."/>
            <person name="Cheng J.-F."/>
            <person name="Goodwin L."/>
            <person name="Pitluck S."/>
            <person name="Chertkov O."/>
            <person name="Held B."/>
            <person name="Detter J.C."/>
            <person name="Han C."/>
            <person name="Tapia R."/>
            <person name="Land M."/>
            <person name="Hauser L."/>
            <person name="Kyrpides N."/>
            <person name="Ivanova N."/>
            <person name="Ovchinnikova G."/>
            <person name="Pagani I."/>
            <person name="Gordon S."/>
            <person name="Woyke T."/>
        </authorList>
    </citation>
    <scope>NUCLEOTIDE SEQUENCE</scope>
    <source>
        <strain evidence="5">ATCC 19860</strain>
    </source>
</reference>
<evidence type="ECO:0000259" key="3">
    <source>
        <dbReference type="Pfam" id="PF03527"/>
    </source>
</evidence>
<dbReference type="Proteomes" id="UP000002482">
    <property type="component" value="Chromosome"/>
</dbReference>
<keyword evidence="2" id="KW-0812">Transmembrane</keyword>
<keyword evidence="2" id="KW-1133">Transmembrane helix</keyword>
<evidence type="ECO:0000256" key="1">
    <source>
        <dbReference type="SAM" id="MobiDB-lite"/>
    </source>
</evidence>
<dbReference type="InterPro" id="IPR008727">
    <property type="entry name" value="PAAR_motif"/>
</dbReference>
<dbReference type="NCBIfam" id="TIGR01643">
    <property type="entry name" value="YD_repeat_2x"/>
    <property type="match status" value="9"/>
</dbReference>
<gene>
    <name evidence="5" type="ordered locus">Acav_1907</name>
</gene>
<name>F0Q824_PARA1</name>
<feature type="compositionally biased region" description="Basic and acidic residues" evidence="1">
    <location>
        <begin position="1525"/>
        <end position="1552"/>
    </location>
</feature>
<sequence>MSSHPAAARIHDPIAHSNANSRLLAKVVGIAAGAAVLTAVCAGTIAAGVAAGVSAVGTVVSGGLAAPILVGAVILTGALASLTVSVVGGNIGEKIADYLVPETWEVKGEITSGSADVLINGRPAARATDAVPLDEVHCSDHQIQPVNLIAQGAAQGPRQTLINDALAARKGDKVVCGAVIHEGSPNVFIGGAPETVRDYDEEASIWLRGLLFVLEVRRFYKNIKCLWKLARNPKGVLQSVQCILQAAQAAGSAAMTLPAILGNPVHVACGAKLLGGDEDLDFVLPGVLPIVWQRTYNSLDHRTQGPFGQGWSTPYCQQLHLGTGADGVATITYFDSDGRDIVFEAPRPGEGQFSVAEGMGILCSEGGDYLAVTAQGHYQWFGNAQDALPGGVASGGVLQLQRVEDRNGNFHALRYDAHHRLAHLADSAGRLLAFEYFPESRRLRQIVLRTGVEGETPEVLARYEHHGDLQSLQAQLAKVTDRCGEVVRRFTYEHGLLVHHRLPAGLNCHYAWQRFDADLGHRAGPHWRVVRHWTDDGADYRFDYDLSHRTTQVTDAQGRTRRWCWNGDHEITAYTDALGATWTQEYNELRQCLRHVDPLGHATTWVYDDAGNPIAQTDPLGRTQRWRWTPVPASLMQASIGPAGDAWSYRYDDNGNLLEETDPLGHRTAYANDDRGLPIVITDAHGGRKRLQWDARGLPTAFTDCSGQTTRLSYDHRGHPLEETDALGQTTRTEHDALGRLLRITFPDGASHAWRYDAAGQCVQARDALGHTTHYSYNPRGQLLGRTRNVGGLASTIHLGYDAAHRLAALVNENRQTYQFAYDAADQQVGETRIDGSRHVLERDTAGQVVGVTEYPMPPGAWDDVPGHAPVQPIHARLERDAAGQLVSKRIFTMKADASADARAHAPAMALQTRLAYRYTPTGELAGAEEYAPDGRRLSRHAWHYDRLGQMLREHSDCTIGGHGTDTEHASVVRHAYDALGQRIATVLPDGRTVNYLHYGSGHLHQINLDGIVVSDFERDGLHREVLRTQGRLASRFAYDGAGRRSATWVRPAVLRMGTARGAGGWSPGDADWMRRLRHPGLEDTLLKRYGHDANGELVHEEHSRHGATVRRYDEAGRIVASLAERHPALQEAFHFDPAGNRIGALEAQALSSQGRGWVRHNRVKVLQDKRYDYDGFGRLIRKRIGGHTELHFRYDAQHRMTHASVIRAGQNGEPLRQVFRYHYDAIGRRIAKEDDFGATLFTWEGMRLLQECRGGQSSTYLYEPESYVPLARIDGAGAIEEHPAARYAFGPDARAGKQASVPDTNPDWSSRFNAVAANAGGSVSGTSAPSSAPMEPTAQVYYFHVQPNGLPEEMSDTRGNLVWQARYLTWGATVQEHWQAFDATGRPADAPLAETCDRPQQSFAPMPQNLRMQGQYLDRETGLHYNTFRYYDPDLGAFTTPDPIGLAGGINLHQYAPNPIAWIDPWGWNRTTYCGKVQNKTTTHSTRKRAKEAAAHAHGGKKLPQPKKALPENATDAQRAALKAKQERYEQQQKYRNPDRHPNSDYPESHYHTGNKPDITKPAPINNPVNNHHTWGRAARQRN</sequence>
<dbReference type="PANTHER" id="PTHR32305">
    <property type="match status" value="1"/>
</dbReference>
<dbReference type="InterPro" id="IPR031325">
    <property type="entry name" value="RHS_repeat"/>
</dbReference>
<dbReference type="Gene3D" id="2.180.10.10">
    <property type="entry name" value="RHS repeat-associated core"/>
    <property type="match status" value="3"/>
</dbReference>
<dbReference type="Pfam" id="PF20148">
    <property type="entry name" value="DUF6531"/>
    <property type="match status" value="1"/>
</dbReference>
<feature type="transmembrane region" description="Helical" evidence="2">
    <location>
        <begin position="64"/>
        <end position="87"/>
    </location>
</feature>
<feature type="domain" description="DUF6531" evidence="4">
    <location>
        <begin position="262"/>
        <end position="343"/>
    </location>
</feature>